<dbReference type="OrthoDB" id="4181307at2759"/>
<sequence>MTVVASTFSPPNCYSVHDRQSLLAPYVDSVFTNHVSALRKKLPTPSVASTDTSVAPSCMLYTLDSEYEGRRSLKTHSSMSSLSCASSTRRPNASPAVLQLLRSTQIPLPRFCKSRKKGRISRETNRERLKSRLDRVLESQSNAHTSATSNNNNDNNADPYGFLFEPPQPQGILDAQGQIPCPAPELKCPGLAAGSPASSAGSSPSFSDESDVESPFLFRCKGEASVVDDLSESVFFPVGSAPVAGTFPLQRRRLRVFTKKLVEEHPLANAEDAASSYSDLEKSFSSSSSSGSRSLADDSVSLPVNVVKPASVNAVEDAAASAGEKNQASKTKRSPMDRNASLQAKLSSFSSKIVRRVFGHSGKHSDSANATSKAKSSDANVNGNEDLVSAILCFQDGWVVEDCAPVSGHLFYPMEEWKENTEVQLRHPRLNSSFIRVMVLETQMRRVGKLSSQVQGRAKLILMPKPPFQPRCSPLRHNWSSPSSSSSGALN</sequence>
<keyword evidence="3" id="KW-1185">Reference proteome</keyword>
<dbReference type="PANTHER" id="PTHR42051:SF1">
    <property type="entry name" value="MEIOTICALLY UP-REGULATED PROTEIN PB1A10.08"/>
    <property type="match status" value="1"/>
</dbReference>
<dbReference type="EMBL" id="KE651167">
    <property type="protein sequence ID" value="EEB07949.1"/>
    <property type="molecule type" value="Genomic_DNA"/>
</dbReference>
<dbReference type="HOGENOM" id="CLU_660829_0_0_1"/>
<feature type="compositionally biased region" description="Low complexity" evidence="1">
    <location>
        <begin position="141"/>
        <end position="158"/>
    </location>
</feature>
<accession>B6K392</accession>
<dbReference type="AlphaFoldDB" id="B6K392"/>
<name>B6K392_SCHJY</name>
<feature type="compositionally biased region" description="Polar residues" evidence="1">
    <location>
        <begin position="367"/>
        <end position="380"/>
    </location>
</feature>
<gene>
    <name evidence="2" type="ORF">SJAG_03074</name>
</gene>
<dbReference type="Proteomes" id="UP000001744">
    <property type="component" value="Unassembled WGS sequence"/>
</dbReference>
<organism evidence="2 3">
    <name type="scientific">Schizosaccharomyces japonicus (strain yFS275 / FY16936)</name>
    <name type="common">Fission yeast</name>
    <dbReference type="NCBI Taxonomy" id="402676"/>
    <lineage>
        <taxon>Eukaryota</taxon>
        <taxon>Fungi</taxon>
        <taxon>Dikarya</taxon>
        <taxon>Ascomycota</taxon>
        <taxon>Taphrinomycotina</taxon>
        <taxon>Schizosaccharomycetes</taxon>
        <taxon>Schizosaccharomycetales</taxon>
        <taxon>Schizosaccharomycetaceae</taxon>
        <taxon>Schizosaccharomyces</taxon>
    </lineage>
</organism>
<feature type="region of interest" description="Disordered" evidence="1">
    <location>
        <begin position="360"/>
        <end position="380"/>
    </location>
</feature>
<dbReference type="JaponicusDB" id="SJAG_03074"/>
<evidence type="ECO:0000256" key="1">
    <source>
        <dbReference type="SAM" id="MobiDB-lite"/>
    </source>
</evidence>
<feature type="compositionally biased region" description="Low complexity" evidence="1">
    <location>
        <begin position="480"/>
        <end position="491"/>
    </location>
</feature>
<dbReference type="RefSeq" id="XP_002174242.1">
    <property type="nucleotide sequence ID" value="XM_002174206.1"/>
</dbReference>
<feature type="region of interest" description="Disordered" evidence="1">
    <location>
        <begin position="318"/>
        <end position="341"/>
    </location>
</feature>
<dbReference type="GeneID" id="7048990"/>
<proteinExistence type="predicted"/>
<feature type="region of interest" description="Disordered" evidence="1">
    <location>
        <begin position="138"/>
        <end position="178"/>
    </location>
</feature>
<dbReference type="InterPro" id="IPR034443">
    <property type="entry name" value="PB1A10.08"/>
</dbReference>
<protein>
    <submittedName>
        <fullName evidence="2">Uncharacterized protein</fullName>
    </submittedName>
</protein>
<dbReference type="PANTHER" id="PTHR42051">
    <property type="entry name" value="MEIOTICALLY UP-REGULATED PROTEIN PB1A10.08"/>
    <property type="match status" value="1"/>
</dbReference>
<feature type="region of interest" description="Disordered" evidence="1">
    <location>
        <begin position="466"/>
        <end position="491"/>
    </location>
</feature>
<evidence type="ECO:0000313" key="3">
    <source>
        <dbReference type="Proteomes" id="UP000001744"/>
    </source>
</evidence>
<reference evidence="2 3" key="1">
    <citation type="journal article" date="2011" name="Science">
        <title>Comparative functional genomics of the fission yeasts.</title>
        <authorList>
            <person name="Rhind N."/>
            <person name="Chen Z."/>
            <person name="Yassour M."/>
            <person name="Thompson D.A."/>
            <person name="Haas B.J."/>
            <person name="Habib N."/>
            <person name="Wapinski I."/>
            <person name="Roy S."/>
            <person name="Lin M.F."/>
            <person name="Heiman D.I."/>
            <person name="Young S.K."/>
            <person name="Furuya K."/>
            <person name="Guo Y."/>
            <person name="Pidoux A."/>
            <person name="Chen H.M."/>
            <person name="Robbertse B."/>
            <person name="Goldberg J.M."/>
            <person name="Aoki K."/>
            <person name="Bayne E.H."/>
            <person name="Berlin A.M."/>
            <person name="Desjardins C.A."/>
            <person name="Dobbs E."/>
            <person name="Dukaj L."/>
            <person name="Fan L."/>
            <person name="FitzGerald M.G."/>
            <person name="French C."/>
            <person name="Gujja S."/>
            <person name="Hansen K."/>
            <person name="Keifenheim D."/>
            <person name="Levin J.Z."/>
            <person name="Mosher R.A."/>
            <person name="Mueller C.A."/>
            <person name="Pfiffner J."/>
            <person name="Priest M."/>
            <person name="Russ C."/>
            <person name="Smialowska A."/>
            <person name="Swoboda P."/>
            <person name="Sykes S.M."/>
            <person name="Vaughn M."/>
            <person name="Vengrova S."/>
            <person name="Yoder R."/>
            <person name="Zeng Q."/>
            <person name="Allshire R."/>
            <person name="Baulcombe D."/>
            <person name="Birren B.W."/>
            <person name="Brown W."/>
            <person name="Ekwall K."/>
            <person name="Kellis M."/>
            <person name="Leatherwood J."/>
            <person name="Levin H."/>
            <person name="Margalit H."/>
            <person name="Martienssen R."/>
            <person name="Nieduszynski C.A."/>
            <person name="Spatafora J.W."/>
            <person name="Friedman N."/>
            <person name="Dalgaard J.Z."/>
            <person name="Baumann P."/>
            <person name="Niki H."/>
            <person name="Regev A."/>
            <person name="Nusbaum C."/>
        </authorList>
    </citation>
    <scope>NUCLEOTIDE SEQUENCE [LARGE SCALE GENOMIC DNA]</scope>
    <source>
        <strain evidence="3">yFS275 / FY16936</strain>
    </source>
</reference>
<dbReference type="VEuPathDB" id="FungiDB:SJAG_03074"/>
<evidence type="ECO:0000313" key="2">
    <source>
        <dbReference type="EMBL" id="EEB07949.1"/>
    </source>
</evidence>